<reference evidence="1 2" key="1">
    <citation type="submission" date="2017-09" db="EMBL/GenBank/DDBJ databases">
        <title>Depth-based differentiation of microbial function through sediment-hosted aquifers and enrichment of novel symbionts in the deep terrestrial subsurface.</title>
        <authorList>
            <person name="Probst A.J."/>
            <person name="Ladd B."/>
            <person name="Jarett J.K."/>
            <person name="Geller-Mcgrath D.E."/>
            <person name="Sieber C.M."/>
            <person name="Emerson J.B."/>
            <person name="Anantharaman K."/>
            <person name="Thomas B.C."/>
            <person name="Malmstrom R."/>
            <person name="Stieglmeier M."/>
            <person name="Klingl A."/>
            <person name="Woyke T."/>
            <person name="Ryan C.M."/>
            <person name="Banfield J.F."/>
        </authorList>
    </citation>
    <scope>NUCLEOTIDE SEQUENCE [LARGE SCALE GENOMIC DNA]</scope>
    <source>
        <strain evidence="1">CG17_big_fil_post_rev_8_21_14_2_50_48_46</strain>
    </source>
</reference>
<protein>
    <submittedName>
        <fullName evidence="1">Uncharacterized protein</fullName>
    </submittedName>
</protein>
<dbReference type="EMBL" id="PFFQ01000053">
    <property type="protein sequence ID" value="PIW15314.1"/>
    <property type="molecule type" value="Genomic_DNA"/>
</dbReference>
<sequence length="382" mass="43893">MQSLDAFQDWLKTYRQVPLLLEQERWKDALETIAQLQTLLPVQPSLAETLPWQDLNLALHQILSAQAEIFWEIHPEIQLAAWQAQAYFHLKQAHQAIQVLQKLIANHSVSAAVYHQLSRYLWAEGRVEEGLLPLYQALEKEPAYLPAYIDLVFLANGQKAFERVYQLARMGFREGFSLRLLEEVALAAAQREAFDLRFLLLELCVQNIQPESRDVLVDLAKSLYLQGDYKNCEYLSYHLMQVFSEDAEIFDLHLLAVMQLEHWVPAIRLLKRSLAAQAENPGHWFRLGIAYSRWQMPLLARYALGQALALNPETELQLECQALLEQLPQSRSLEASVAELLRESLLTPGFSEKIRNQCPETLAELGIAWNDELGEALQEILI</sequence>
<gene>
    <name evidence="1" type="ORF">COW36_18025</name>
</gene>
<dbReference type="SUPFAM" id="SSF48452">
    <property type="entry name" value="TPR-like"/>
    <property type="match status" value="2"/>
</dbReference>
<dbReference type="Pfam" id="PF13174">
    <property type="entry name" value="TPR_6"/>
    <property type="match status" value="1"/>
</dbReference>
<dbReference type="InterPro" id="IPR019734">
    <property type="entry name" value="TPR_rpt"/>
</dbReference>
<dbReference type="AlphaFoldDB" id="A0A2M7G0R9"/>
<organism evidence="1 2">
    <name type="scientific">bacterium (Candidatus Blackallbacteria) CG17_big_fil_post_rev_8_21_14_2_50_48_46</name>
    <dbReference type="NCBI Taxonomy" id="2014261"/>
    <lineage>
        <taxon>Bacteria</taxon>
        <taxon>Candidatus Blackallbacteria</taxon>
    </lineage>
</organism>
<dbReference type="InterPro" id="IPR011990">
    <property type="entry name" value="TPR-like_helical_dom_sf"/>
</dbReference>
<evidence type="ECO:0000313" key="1">
    <source>
        <dbReference type="EMBL" id="PIW15314.1"/>
    </source>
</evidence>
<evidence type="ECO:0000313" key="2">
    <source>
        <dbReference type="Proteomes" id="UP000231019"/>
    </source>
</evidence>
<comment type="caution">
    <text evidence="1">The sequence shown here is derived from an EMBL/GenBank/DDBJ whole genome shotgun (WGS) entry which is preliminary data.</text>
</comment>
<proteinExistence type="predicted"/>
<accession>A0A2M7G0R9</accession>
<name>A0A2M7G0R9_9BACT</name>
<dbReference type="Proteomes" id="UP000231019">
    <property type="component" value="Unassembled WGS sequence"/>
</dbReference>
<dbReference type="Gene3D" id="1.25.40.10">
    <property type="entry name" value="Tetratricopeptide repeat domain"/>
    <property type="match status" value="2"/>
</dbReference>